<evidence type="ECO:0000259" key="1">
    <source>
        <dbReference type="Pfam" id="PF12804"/>
    </source>
</evidence>
<proteinExistence type="predicted"/>
<dbReference type="PANTHER" id="PTHR43777:SF1">
    <property type="entry name" value="MOLYBDENUM COFACTOR CYTIDYLYLTRANSFERASE"/>
    <property type="match status" value="1"/>
</dbReference>
<dbReference type="Gene3D" id="3.90.550.10">
    <property type="entry name" value="Spore Coat Polysaccharide Biosynthesis Protein SpsA, Chain A"/>
    <property type="match status" value="1"/>
</dbReference>
<dbReference type="PANTHER" id="PTHR43777">
    <property type="entry name" value="MOLYBDENUM COFACTOR CYTIDYLYLTRANSFERASE"/>
    <property type="match status" value="1"/>
</dbReference>
<keyword evidence="3" id="KW-1185">Reference proteome</keyword>
<dbReference type="Pfam" id="PF12804">
    <property type="entry name" value="NTP_transf_3"/>
    <property type="match status" value="1"/>
</dbReference>
<dbReference type="InterPro" id="IPR025877">
    <property type="entry name" value="MobA-like_NTP_Trfase"/>
</dbReference>
<reference evidence="2" key="1">
    <citation type="submission" date="2021-11" db="EMBL/GenBank/DDBJ databases">
        <title>Streptomyces corallinus and Kineosporia corallina sp. nov., two new coral-derived marine actinobacteria.</title>
        <authorList>
            <person name="Buangrab K."/>
            <person name="Sutthacheep M."/>
            <person name="Yeemin T."/>
            <person name="Harunari E."/>
            <person name="Igarashi Y."/>
            <person name="Sripreechasak P."/>
            <person name="Kanchanasin P."/>
            <person name="Tanasupawat S."/>
            <person name="Phongsopitanun W."/>
        </authorList>
    </citation>
    <scope>NUCLEOTIDE SEQUENCE</scope>
    <source>
        <strain evidence="2">JCM 31032</strain>
    </source>
</reference>
<gene>
    <name evidence="2" type="ORF">LR394_16995</name>
</gene>
<dbReference type="RefSeq" id="WP_231442994.1">
    <property type="nucleotide sequence ID" value="NZ_JAJOMB010000008.1"/>
</dbReference>
<sequence>MGRPKGLVADARGVPWVRLAVTAMGDACCQPVVVVTGAAGSAVRELVPAEAVVVHAAGWAGGMSVSLLAGLRYLADLPSPPDAVVVGLVDMPDVTAAVVERLRHAAQAAFQATSFPADSVAAPARVRSVLAHATYVGQPGHPVLLGRDHWPGILATATGDMGARNYLRGRDDLILVECGDLASGADIDSPGPDVT</sequence>
<dbReference type="GO" id="GO:0016779">
    <property type="term" value="F:nucleotidyltransferase activity"/>
    <property type="evidence" value="ECO:0007669"/>
    <property type="project" value="UniProtKB-ARBA"/>
</dbReference>
<comment type="caution">
    <text evidence="2">The sequence shown here is derived from an EMBL/GenBank/DDBJ whole genome shotgun (WGS) entry which is preliminary data.</text>
</comment>
<dbReference type="Proteomes" id="UP001138997">
    <property type="component" value="Unassembled WGS sequence"/>
</dbReference>
<dbReference type="SUPFAM" id="SSF53448">
    <property type="entry name" value="Nucleotide-diphospho-sugar transferases"/>
    <property type="match status" value="1"/>
</dbReference>
<organism evidence="2 3">
    <name type="scientific">Kineosporia babensis</name>
    <dbReference type="NCBI Taxonomy" id="499548"/>
    <lineage>
        <taxon>Bacteria</taxon>
        <taxon>Bacillati</taxon>
        <taxon>Actinomycetota</taxon>
        <taxon>Actinomycetes</taxon>
        <taxon>Kineosporiales</taxon>
        <taxon>Kineosporiaceae</taxon>
        <taxon>Kineosporia</taxon>
    </lineage>
</organism>
<keyword evidence="2" id="KW-0808">Transferase</keyword>
<dbReference type="EMBL" id="JAJOMB010000008">
    <property type="protein sequence ID" value="MCD5312606.1"/>
    <property type="molecule type" value="Genomic_DNA"/>
</dbReference>
<protein>
    <submittedName>
        <fullName evidence="2">NTP transferase domain-containing protein</fullName>
    </submittedName>
</protein>
<evidence type="ECO:0000313" key="2">
    <source>
        <dbReference type="EMBL" id="MCD5312606.1"/>
    </source>
</evidence>
<dbReference type="AlphaFoldDB" id="A0A9X1NFZ9"/>
<feature type="domain" description="MobA-like NTP transferase" evidence="1">
    <location>
        <begin position="1"/>
        <end position="170"/>
    </location>
</feature>
<accession>A0A9X1NFZ9</accession>
<evidence type="ECO:0000313" key="3">
    <source>
        <dbReference type="Proteomes" id="UP001138997"/>
    </source>
</evidence>
<dbReference type="InterPro" id="IPR029044">
    <property type="entry name" value="Nucleotide-diphossugar_trans"/>
</dbReference>
<name>A0A9X1NFZ9_9ACTN</name>